<evidence type="ECO:0000256" key="4">
    <source>
        <dbReference type="ARBA" id="ARBA00022989"/>
    </source>
</evidence>
<dbReference type="GO" id="GO:0006120">
    <property type="term" value="P:mitochondrial electron transport, NADH to ubiquinone"/>
    <property type="evidence" value="ECO:0007669"/>
    <property type="project" value="InterPro"/>
</dbReference>
<dbReference type="GO" id="GO:0005743">
    <property type="term" value="C:mitochondrial inner membrane"/>
    <property type="evidence" value="ECO:0007669"/>
    <property type="project" value="UniProtKB-SubCell"/>
</dbReference>
<keyword evidence="6" id="KW-0472">Membrane</keyword>
<dbReference type="InterPro" id="IPR039205">
    <property type="entry name" value="NDUFA11"/>
</dbReference>
<proteinExistence type="predicted"/>
<comment type="caution">
    <text evidence="8">The sequence shown here is derived from an EMBL/GenBank/DDBJ whole genome shotgun (WGS) entry which is preliminary data.</text>
</comment>
<dbReference type="GO" id="GO:0045271">
    <property type="term" value="C:respiratory chain complex I"/>
    <property type="evidence" value="ECO:0007669"/>
    <property type="project" value="InterPro"/>
</dbReference>
<dbReference type="AlphaFoldDB" id="A0A8H3DHX3"/>
<keyword evidence="5" id="KW-0496">Mitochondrion</keyword>
<reference evidence="8" key="1">
    <citation type="submission" date="2021-01" db="EMBL/GenBank/DDBJ databases">
        <authorList>
            <person name="Kaushik A."/>
        </authorList>
    </citation>
    <scope>NUCLEOTIDE SEQUENCE</scope>
    <source>
        <strain evidence="8">AG6-10EEA</strain>
    </source>
</reference>
<evidence type="ECO:0000313" key="8">
    <source>
        <dbReference type="EMBL" id="CAE6524305.1"/>
    </source>
</evidence>
<keyword evidence="7" id="KW-0732">Signal</keyword>
<feature type="chain" id="PRO_5034424005" description="Complex I-B14.7" evidence="7">
    <location>
        <begin position="24"/>
        <end position="351"/>
    </location>
</feature>
<evidence type="ECO:0000313" key="9">
    <source>
        <dbReference type="Proteomes" id="UP000663853"/>
    </source>
</evidence>
<keyword evidence="2" id="KW-0812">Transmembrane</keyword>
<evidence type="ECO:0000256" key="5">
    <source>
        <dbReference type="ARBA" id="ARBA00023128"/>
    </source>
</evidence>
<dbReference type="PANTHER" id="PTHR21382:SF1">
    <property type="entry name" value="NADH DEHYDROGENASE [UBIQUINONE] 1 ALPHA SUBCOMPLEX SUBUNIT 11"/>
    <property type="match status" value="1"/>
</dbReference>
<dbReference type="Proteomes" id="UP000663853">
    <property type="component" value="Unassembled WGS sequence"/>
</dbReference>
<gene>
    <name evidence="8" type="ORF">RDB_LOCUS155171</name>
</gene>
<name>A0A8H3DHX3_9AGAM</name>
<organism evidence="8 9">
    <name type="scientific">Rhizoctonia solani</name>
    <dbReference type="NCBI Taxonomy" id="456999"/>
    <lineage>
        <taxon>Eukaryota</taxon>
        <taxon>Fungi</taxon>
        <taxon>Dikarya</taxon>
        <taxon>Basidiomycota</taxon>
        <taxon>Agaricomycotina</taxon>
        <taxon>Agaricomycetes</taxon>
        <taxon>Cantharellales</taxon>
        <taxon>Ceratobasidiaceae</taxon>
        <taxon>Rhizoctonia</taxon>
    </lineage>
</organism>
<evidence type="ECO:0000256" key="1">
    <source>
        <dbReference type="ARBA" id="ARBA00004448"/>
    </source>
</evidence>
<dbReference type="PANTHER" id="PTHR21382">
    <property type="entry name" value="NADH-UBIQUINONE OXIDOREDUCTASE SUBUNIT"/>
    <property type="match status" value="1"/>
</dbReference>
<evidence type="ECO:0008006" key="10">
    <source>
        <dbReference type="Google" id="ProtNLM"/>
    </source>
</evidence>
<evidence type="ECO:0000256" key="7">
    <source>
        <dbReference type="SAM" id="SignalP"/>
    </source>
</evidence>
<protein>
    <recommendedName>
        <fullName evidence="10">Complex I-B14.7</fullName>
    </recommendedName>
</protein>
<keyword evidence="3" id="KW-0999">Mitochondrion inner membrane</keyword>
<dbReference type="EMBL" id="CAJMXA010003890">
    <property type="protein sequence ID" value="CAE6524305.1"/>
    <property type="molecule type" value="Genomic_DNA"/>
</dbReference>
<evidence type="ECO:0000256" key="3">
    <source>
        <dbReference type="ARBA" id="ARBA00022792"/>
    </source>
</evidence>
<evidence type="ECO:0000256" key="2">
    <source>
        <dbReference type="ARBA" id="ARBA00022692"/>
    </source>
</evidence>
<comment type="subcellular location">
    <subcellularLocation>
        <location evidence="1">Mitochondrion inner membrane</location>
        <topology evidence="1">Multi-pass membrane protein</topology>
    </subcellularLocation>
</comment>
<feature type="signal peptide" evidence="7">
    <location>
        <begin position="1"/>
        <end position="23"/>
    </location>
</feature>
<accession>A0A8H3DHX3</accession>
<sequence>MLLTKQIVVLASLLVGTLVQAAAIPMPMENAVKLRDVKMISAYEKRQGDVVSVGDSAPMKAPDGVLQSYPRQVADVVEVGDSAPMKAPDGILQSYPRQVVHKKRQGDIVTVGDSAPMKAPDGVLQSYPRQAADVVEVGDSAPMKAPDGVLQSYPRNVVHKELPHPTHHYSNLPFVSDMASTASYEPEKSQTRQTVEPSAYEPKSSLQNAAFVGLQSAGVGTLVSAVQNALDHHNRGAAGILTRTGGTIGFFTAMGATFAFTEAAVANQRQTDDSLNGAAGGCAAGLLAGLRARSIPMAFASCAVIGTLVASFDAAGRSLTGGPRDTAGIDIRAERRSHFFKKPPPLNAAAE</sequence>
<keyword evidence="4" id="KW-1133">Transmembrane helix</keyword>
<evidence type="ECO:0000256" key="6">
    <source>
        <dbReference type="ARBA" id="ARBA00023136"/>
    </source>
</evidence>